<organism evidence="1 2">
    <name type="scientific">Lacipirellula parvula</name>
    <dbReference type="NCBI Taxonomy" id="2650471"/>
    <lineage>
        <taxon>Bacteria</taxon>
        <taxon>Pseudomonadati</taxon>
        <taxon>Planctomycetota</taxon>
        <taxon>Planctomycetia</taxon>
        <taxon>Pirellulales</taxon>
        <taxon>Lacipirellulaceae</taxon>
        <taxon>Lacipirellula</taxon>
    </lineage>
</organism>
<dbReference type="EMBL" id="AP021861">
    <property type="protein sequence ID" value="BBO31574.1"/>
    <property type="molecule type" value="Genomic_DNA"/>
</dbReference>
<proteinExistence type="predicted"/>
<keyword evidence="2" id="KW-1185">Reference proteome</keyword>
<evidence type="ECO:0000313" key="2">
    <source>
        <dbReference type="Proteomes" id="UP000326837"/>
    </source>
</evidence>
<reference evidence="2" key="1">
    <citation type="submission" date="2019-10" db="EMBL/GenBank/DDBJ databases">
        <title>Lacipirellula parvula gen. nov., sp. nov., representing a lineage of planctomycetes widespread in freshwater anoxic habitats, and description of the family Lacipirellulaceae.</title>
        <authorList>
            <person name="Dedysh S.N."/>
            <person name="Kulichevskaya I.S."/>
            <person name="Beletsky A.V."/>
            <person name="Rakitin A.L."/>
            <person name="Mardanov A.V."/>
            <person name="Ivanova A.A."/>
            <person name="Saltykova V.X."/>
            <person name="Rijpstra W.I.C."/>
            <person name="Sinninghe Damste J.S."/>
            <person name="Ravin N.V."/>
        </authorList>
    </citation>
    <scope>NUCLEOTIDE SEQUENCE [LARGE SCALE GENOMIC DNA]</scope>
    <source>
        <strain evidence="2">PX69</strain>
    </source>
</reference>
<name>A0A5K7X4G3_9BACT</name>
<accession>A0A5K7X4G3</accession>
<dbReference type="Proteomes" id="UP000326837">
    <property type="component" value="Chromosome"/>
</dbReference>
<gene>
    <name evidence="1" type="ORF">PLANPX_1186</name>
</gene>
<evidence type="ECO:0000313" key="1">
    <source>
        <dbReference type="EMBL" id="BBO31574.1"/>
    </source>
</evidence>
<dbReference type="RefSeq" id="WP_152097694.1">
    <property type="nucleotide sequence ID" value="NZ_AP021861.1"/>
</dbReference>
<dbReference type="AlphaFoldDB" id="A0A5K7X4G3"/>
<dbReference type="KEGG" id="lpav:PLANPX_1186"/>
<protein>
    <submittedName>
        <fullName evidence="1">Uncharacterized protein</fullName>
    </submittedName>
</protein>
<sequence>MGTEQHRRNLDYDELSLLIAAESRIDIAMSKLIATTQGVTDATTAQVAAISELREARDAIRVLRDRLGRPH</sequence>